<evidence type="ECO:0000313" key="2">
    <source>
        <dbReference type="Proteomes" id="UP000507245"/>
    </source>
</evidence>
<dbReference type="AlphaFoldDB" id="A0A6J5XFA7"/>
<accession>A0A6J5XFA7</accession>
<dbReference type="Proteomes" id="UP000507245">
    <property type="component" value="Unassembled WGS sequence"/>
</dbReference>
<reference evidence="2" key="1">
    <citation type="journal article" date="2020" name="Genome Biol.">
        <title>Gamete binning: chromosome-level and haplotype-resolved genome assembly enabled by high-throughput single-cell sequencing of gamete genomes.</title>
        <authorList>
            <person name="Campoy J.A."/>
            <person name="Sun H."/>
            <person name="Goel M."/>
            <person name="Jiao W.-B."/>
            <person name="Folz-Donahue K."/>
            <person name="Wang N."/>
            <person name="Rubio M."/>
            <person name="Liu C."/>
            <person name="Kukat C."/>
            <person name="Ruiz D."/>
            <person name="Huettel B."/>
            <person name="Schneeberger K."/>
        </authorList>
    </citation>
    <scope>NUCLEOTIDE SEQUENCE [LARGE SCALE GENOMIC DNA]</scope>
    <source>
        <strain evidence="2">cv. Rojo Pasion</strain>
    </source>
</reference>
<proteinExistence type="predicted"/>
<protein>
    <submittedName>
        <fullName evidence="1">Uncharacterized protein</fullName>
    </submittedName>
</protein>
<name>A0A6J5XFA7_PRUAR</name>
<dbReference type="EMBL" id="CAEKKB010000005">
    <property type="protein sequence ID" value="CAB4309764.1"/>
    <property type="molecule type" value="Genomic_DNA"/>
</dbReference>
<organism evidence="1 2">
    <name type="scientific">Prunus armeniaca</name>
    <name type="common">Apricot</name>
    <name type="synonym">Armeniaca vulgaris</name>
    <dbReference type="NCBI Taxonomy" id="36596"/>
    <lineage>
        <taxon>Eukaryota</taxon>
        <taxon>Viridiplantae</taxon>
        <taxon>Streptophyta</taxon>
        <taxon>Embryophyta</taxon>
        <taxon>Tracheophyta</taxon>
        <taxon>Spermatophyta</taxon>
        <taxon>Magnoliopsida</taxon>
        <taxon>eudicotyledons</taxon>
        <taxon>Gunneridae</taxon>
        <taxon>Pentapetalae</taxon>
        <taxon>rosids</taxon>
        <taxon>fabids</taxon>
        <taxon>Rosales</taxon>
        <taxon>Rosaceae</taxon>
        <taxon>Amygdaloideae</taxon>
        <taxon>Amygdaleae</taxon>
        <taxon>Prunus</taxon>
    </lineage>
</organism>
<sequence length="152" mass="17374">MTTKQARIGTCPNVPMFVVVLMFLRAFDGFKVLELPYKQGERQVSAFLHGLHFSSNLEASKILKDFELVMMHFTRNLTEMFESKMLQKSCVEVNEGGTEAAVVAATILTRSCLSRPHQIKIYWCSICLHADLLSVVFMARELRMKTKQARRV</sequence>
<evidence type="ECO:0000313" key="1">
    <source>
        <dbReference type="EMBL" id="CAB4309764.1"/>
    </source>
</evidence>
<dbReference type="OrthoDB" id="664427at2759"/>
<dbReference type="SUPFAM" id="SSF56574">
    <property type="entry name" value="Serpins"/>
    <property type="match status" value="1"/>
</dbReference>
<gene>
    <name evidence="1" type="ORF">ORAREDHAP_LOCUS31112</name>
</gene>
<dbReference type="Gene3D" id="6.20.40.10">
    <property type="match status" value="1"/>
</dbReference>
<keyword evidence="2" id="KW-1185">Reference proteome</keyword>
<dbReference type="InterPro" id="IPR036186">
    <property type="entry name" value="Serpin_sf"/>
</dbReference>